<feature type="region of interest" description="Disordered" evidence="9">
    <location>
        <begin position="262"/>
        <end position="286"/>
    </location>
</feature>
<proteinExistence type="evidence at transcript level"/>
<dbReference type="GO" id="GO:0005886">
    <property type="term" value="C:plasma membrane"/>
    <property type="evidence" value="ECO:0007669"/>
    <property type="project" value="TreeGrafter"/>
</dbReference>
<dbReference type="PROSITE" id="PS00237">
    <property type="entry name" value="G_PROTEIN_RECEP_F1_1"/>
    <property type="match status" value="1"/>
</dbReference>
<dbReference type="Gene3D" id="1.20.1070.10">
    <property type="entry name" value="Rhodopsin 7-helix transmembrane proteins"/>
    <property type="match status" value="2"/>
</dbReference>
<evidence type="ECO:0000256" key="6">
    <source>
        <dbReference type="ARBA" id="ARBA00023170"/>
    </source>
</evidence>
<comment type="similarity">
    <text evidence="8">Belongs to the G-protein coupled receptor 1 family.</text>
</comment>
<dbReference type="PRINTS" id="PR00237">
    <property type="entry name" value="GPCRRHODOPSN"/>
</dbReference>
<name>A0A4P2T0K2_9CNID</name>
<evidence type="ECO:0000256" key="1">
    <source>
        <dbReference type="ARBA" id="ARBA00004141"/>
    </source>
</evidence>
<accession>A0A4P2T0K2</accession>
<evidence type="ECO:0000256" key="10">
    <source>
        <dbReference type="SAM" id="Phobius"/>
    </source>
</evidence>
<sequence>MQNILLNQSNGKRTFHLHLSNNYTTNLPSLFVNTYLNVTHGNQTNNTSDADGCPVAPDEFEFTKIIIIVVCVISAIIGLSGNLTIVVVRIFKQIQRRNTTAYTFLICQLAIADFVFAFTIGFDINVYFQHGLWTFSVGSCRFIKLIQSASLTTTVGFLTVMAYERYCGISRPLQHHWSIKTAALITLALWLYIFLTFIPMVTALKVDNCGFCWENNHPSEEFRKGYTMFLFCTNYIAPLVSIIVFHTLIVYRMKKHLKKMHSQRHRASPSIKHKNKTPEQMTPKQRRASTASTFSMADDQLCGQEGSNCWVVLYHLLLEKLENSKNNNNNLRFSHANSARRSNVFRRLITRSKTNEDRKLVKMLLAVTLSFALMTLPTQIYYIWLDFKESQDDPSGEVTKVVEVFSSLVYLHCCVNCVIYSAMDKKFRADVEKTFRFIFNCKKKSSGSSRQTFQRVTMVSRLSRSSRYSSTTTTTTSTSKKSDDGLLKKKRLAVIEDEKAAEVFMFEKETVIM</sequence>
<keyword evidence="6 8" id="KW-0675">Receptor</keyword>
<dbReference type="GO" id="GO:0004930">
    <property type="term" value="F:G protein-coupled receptor activity"/>
    <property type="evidence" value="ECO:0007669"/>
    <property type="project" value="UniProtKB-KW"/>
</dbReference>
<keyword evidence="5 10" id="KW-0472">Membrane</keyword>
<dbReference type="CDD" id="cd00637">
    <property type="entry name" value="7tm_classA_rhodopsin-like"/>
    <property type="match status" value="1"/>
</dbReference>
<comment type="subcellular location">
    <subcellularLocation>
        <location evidence="1">Membrane</location>
        <topology evidence="1">Multi-pass membrane protein</topology>
    </subcellularLocation>
</comment>
<protein>
    <submittedName>
        <fullName evidence="12">GPCR1</fullName>
    </submittedName>
</protein>
<evidence type="ECO:0000256" key="4">
    <source>
        <dbReference type="ARBA" id="ARBA00023040"/>
    </source>
</evidence>
<evidence type="ECO:0000259" key="11">
    <source>
        <dbReference type="PROSITE" id="PS50262"/>
    </source>
</evidence>
<evidence type="ECO:0000256" key="9">
    <source>
        <dbReference type="SAM" id="MobiDB-lite"/>
    </source>
</evidence>
<keyword evidence="2 8" id="KW-0812">Transmembrane</keyword>
<evidence type="ECO:0000256" key="5">
    <source>
        <dbReference type="ARBA" id="ARBA00023136"/>
    </source>
</evidence>
<keyword evidence="4 8" id="KW-0297">G-protein coupled receptor</keyword>
<dbReference type="AlphaFoldDB" id="A0A4P2T0K2"/>
<feature type="transmembrane region" description="Helical" evidence="10">
    <location>
        <begin position="100"/>
        <end position="122"/>
    </location>
</feature>
<feature type="domain" description="G-protein coupled receptors family 1 profile" evidence="11">
    <location>
        <begin position="81"/>
        <end position="420"/>
    </location>
</feature>
<evidence type="ECO:0000256" key="8">
    <source>
        <dbReference type="RuleBase" id="RU000688"/>
    </source>
</evidence>
<organism evidence="12">
    <name type="scientific">Clytia hemisphaerica</name>
    <dbReference type="NCBI Taxonomy" id="252671"/>
    <lineage>
        <taxon>Eukaryota</taxon>
        <taxon>Metazoa</taxon>
        <taxon>Cnidaria</taxon>
        <taxon>Hydrozoa</taxon>
        <taxon>Hydroidolina</taxon>
        <taxon>Leptothecata</taxon>
        <taxon>Obeliida</taxon>
        <taxon>Clytiidae</taxon>
        <taxon>Clytia</taxon>
    </lineage>
</organism>
<dbReference type="EMBL" id="MF459551">
    <property type="protein sequence ID" value="AWO67307.1"/>
    <property type="molecule type" value="mRNA"/>
</dbReference>
<evidence type="ECO:0000256" key="7">
    <source>
        <dbReference type="ARBA" id="ARBA00023224"/>
    </source>
</evidence>
<feature type="transmembrane region" description="Helical" evidence="10">
    <location>
        <begin position="184"/>
        <end position="206"/>
    </location>
</feature>
<evidence type="ECO:0000313" key="12">
    <source>
        <dbReference type="EMBL" id="AWO67307.1"/>
    </source>
</evidence>
<evidence type="ECO:0000256" key="3">
    <source>
        <dbReference type="ARBA" id="ARBA00022989"/>
    </source>
</evidence>
<dbReference type="PROSITE" id="PS50262">
    <property type="entry name" value="G_PROTEIN_RECEP_F1_2"/>
    <property type="match status" value="1"/>
</dbReference>
<dbReference type="SUPFAM" id="SSF81321">
    <property type="entry name" value="Family A G protein-coupled receptor-like"/>
    <property type="match status" value="1"/>
</dbReference>
<dbReference type="InterPro" id="IPR017452">
    <property type="entry name" value="GPCR_Rhodpsn_7TM"/>
</dbReference>
<keyword evidence="3 10" id="KW-1133">Transmembrane helix</keyword>
<feature type="compositionally biased region" description="Basic residues" evidence="9">
    <location>
        <begin position="262"/>
        <end position="275"/>
    </location>
</feature>
<dbReference type="PANTHER" id="PTHR45695:SF9">
    <property type="entry name" value="LEUCOKININ RECEPTOR"/>
    <property type="match status" value="1"/>
</dbReference>
<dbReference type="PANTHER" id="PTHR45695">
    <property type="entry name" value="LEUCOKININ RECEPTOR-RELATED"/>
    <property type="match status" value="1"/>
</dbReference>
<feature type="transmembrane region" description="Helical" evidence="10">
    <location>
        <begin position="404"/>
        <end position="423"/>
    </location>
</feature>
<feature type="transmembrane region" description="Helical" evidence="10">
    <location>
        <begin position="226"/>
        <end position="251"/>
    </location>
</feature>
<reference evidence="12" key="1">
    <citation type="submission" date="2017-07" db="EMBL/GenBank/DDBJ databases">
        <title>Deorphanization and gene knockout of a Cnidarian oocyte maturation hormone receptor uncovers a GPCR super-family regulating animal reproduction.</title>
        <authorList>
            <person name="Quiroga Artigas G."/>
            <person name="Lapebie P."/>
            <person name="Leclere L."/>
            <person name="Bauknecht P."/>
            <person name="Momose T."/>
            <person name="Jekely G."/>
            <person name="Houliston E."/>
        </authorList>
    </citation>
    <scope>NUCLEOTIDE SEQUENCE</scope>
    <source>
        <tissue evidence="12">Oocyte</tissue>
    </source>
</reference>
<keyword evidence="7 8" id="KW-0807">Transducer</keyword>
<feature type="transmembrane region" description="Helical" evidence="10">
    <location>
        <begin position="142"/>
        <end position="163"/>
    </location>
</feature>
<feature type="transmembrane region" description="Helical" evidence="10">
    <location>
        <begin position="65"/>
        <end position="88"/>
    </location>
</feature>
<dbReference type="InterPro" id="IPR000276">
    <property type="entry name" value="GPCR_Rhodpsn"/>
</dbReference>
<evidence type="ECO:0000256" key="2">
    <source>
        <dbReference type="ARBA" id="ARBA00022692"/>
    </source>
</evidence>
<dbReference type="Pfam" id="PF00001">
    <property type="entry name" value="7tm_1"/>
    <property type="match status" value="1"/>
</dbReference>
<feature type="transmembrane region" description="Helical" evidence="10">
    <location>
        <begin position="360"/>
        <end position="384"/>
    </location>
</feature>